<proteinExistence type="predicted"/>
<dbReference type="Proteomes" id="UP000485621">
    <property type="component" value="Unassembled WGS sequence"/>
</dbReference>
<sequence>MAKKKQKYDISKMLKFDIEKGEYVEKNIYKEAKENPTAIIYARVSDQKQVDE</sequence>
<accession>A0A1V5ZM86</accession>
<reference evidence="1" key="1">
    <citation type="submission" date="2017-02" db="EMBL/GenBank/DDBJ databases">
        <title>Delving into the versatile metabolic prowess of the omnipresent phylum Bacteroidetes.</title>
        <authorList>
            <person name="Nobu M.K."/>
            <person name="Mei R."/>
            <person name="Narihiro T."/>
            <person name="Kuroda K."/>
            <person name="Liu W.-T."/>
        </authorList>
    </citation>
    <scope>NUCLEOTIDE SEQUENCE</scope>
    <source>
        <strain evidence="1">ADurb.Bin160</strain>
    </source>
</reference>
<comment type="caution">
    <text evidence="1">The sequence shown here is derived from an EMBL/GenBank/DDBJ whole genome shotgun (WGS) entry which is preliminary data.</text>
</comment>
<evidence type="ECO:0008006" key="2">
    <source>
        <dbReference type="Google" id="ProtNLM"/>
    </source>
</evidence>
<evidence type="ECO:0000313" key="1">
    <source>
        <dbReference type="EMBL" id="OQB41309.1"/>
    </source>
</evidence>
<name>A0A1V5ZM86_9BACT</name>
<dbReference type="AlphaFoldDB" id="A0A1V5ZM86"/>
<dbReference type="EMBL" id="MWDB01000019">
    <property type="protein sequence ID" value="OQB41309.1"/>
    <property type="molecule type" value="Genomic_DNA"/>
</dbReference>
<protein>
    <recommendedName>
        <fullName evidence="2">Resolvase/invertase-type recombinase catalytic domain-containing protein</fullName>
    </recommendedName>
</protein>
<organism evidence="1">
    <name type="scientific">candidate division CPR1 bacterium ADurb.Bin160</name>
    <dbReference type="NCBI Taxonomy" id="1852826"/>
    <lineage>
        <taxon>Bacteria</taxon>
        <taxon>candidate division CPR1</taxon>
    </lineage>
</organism>
<gene>
    <name evidence="1" type="ORF">BWY04_00899</name>
</gene>